<gene>
    <name evidence="1" type="ORF">METZ01_LOCUS363411</name>
</gene>
<dbReference type="InterPro" id="IPR023214">
    <property type="entry name" value="HAD_sf"/>
</dbReference>
<dbReference type="Gene3D" id="3.40.50.1000">
    <property type="entry name" value="HAD superfamily/HAD-like"/>
    <property type="match status" value="1"/>
</dbReference>
<dbReference type="SUPFAM" id="SSF56784">
    <property type="entry name" value="HAD-like"/>
    <property type="match status" value="1"/>
</dbReference>
<dbReference type="AlphaFoldDB" id="A0A382SMW6"/>
<name>A0A382SMW6_9ZZZZ</name>
<evidence type="ECO:0000313" key="1">
    <source>
        <dbReference type="EMBL" id="SVD10557.1"/>
    </source>
</evidence>
<dbReference type="EMBL" id="UINC01129869">
    <property type="protein sequence ID" value="SVD10557.1"/>
    <property type="molecule type" value="Genomic_DNA"/>
</dbReference>
<sequence>MEFDTPTIYCDMDGVIADFVTYTSKRLGKPFKDENWLDLPEDMFYQLSPMSDAFVLWKFIGKYNPNILTAVPRKAESRGAVSERAADDKKRWVKKHFNVPENRVYAVLRQFKEKFAKDGRDGRPNLLIDDHIKNVKAFKRAGGLGVLHLNAHNTIKELKRLGYK</sequence>
<organism evidence="1">
    <name type="scientific">marine metagenome</name>
    <dbReference type="NCBI Taxonomy" id="408172"/>
    <lineage>
        <taxon>unclassified sequences</taxon>
        <taxon>metagenomes</taxon>
        <taxon>ecological metagenomes</taxon>
    </lineage>
</organism>
<dbReference type="InterPro" id="IPR036412">
    <property type="entry name" value="HAD-like_sf"/>
</dbReference>
<protein>
    <recommendedName>
        <fullName evidence="2">FCP1 homology domain-containing protein</fullName>
    </recommendedName>
</protein>
<evidence type="ECO:0008006" key="2">
    <source>
        <dbReference type="Google" id="ProtNLM"/>
    </source>
</evidence>
<reference evidence="1" key="1">
    <citation type="submission" date="2018-05" db="EMBL/GenBank/DDBJ databases">
        <authorList>
            <person name="Lanie J.A."/>
            <person name="Ng W.-L."/>
            <person name="Kazmierczak K.M."/>
            <person name="Andrzejewski T.M."/>
            <person name="Davidsen T.M."/>
            <person name="Wayne K.J."/>
            <person name="Tettelin H."/>
            <person name="Glass J.I."/>
            <person name="Rusch D."/>
            <person name="Podicherti R."/>
            <person name="Tsui H.-C.T."/>
            <person name="Winkler M.E."/>
        </authorList>
    </citation>
    <scope>NUCLEOTIDE SEQUENCE</scope>
</reference>
<accession>A0A382SMW6</accession>
<proteinExistence type="predicted"/>